<dbReference type="Gene3D" id="3.40.50.300">
    <property type="entry name" value="P-loop containing nucleotide triphosphate hydrolases"/>
    <property type="match status" value="1"/>
</dbReference>
<dbReference type="SUPFAM" id="SSF52540">
    <property type="entry name" value="P-loop containing nucleoside triphosphate hydrolases"/>
    <property type="match status" value="1"/>
</dbReference>
<feature type="domain" description="ABC transporter" evidence="5">
    <location>
        <begin position="2"/>
        <end position="227"/>
    </location>
</feature>
<protein>
    <submittedName>
        <fullName evidence="6">ABC transporter ATP-binding protein</fullName>
    </submittedName>
</protein>
<comment type="similarity">
    <text evidence="1">Belongs to the ABC transporter superfamily.</text>
</comment>
<dbReference type="Proteomes" id="UP000320338">
    <property type="component" value="Unassembled WGS sequence"/>
</dbReference>
<dbReference type="PANTHER" id="PTHR43335">
    <property type="entry name" value="ABC TRANSPORTER, ATP-BINDING PROTEIN"/>
    <property type="match status" value="1"/>
</dbReference>
<evidence type="ECO:0000259" key="5">
    <source>
        <dbReference type="PROSITE" id="PS50893"/>
    </source>
</evidence>
<sequence length="301" mass="31512">MIALDGVTVRLGGRPVLDAVTFTARRGEITGLVGPNGAGKSTALRTIVGLDRPELGSATVDGLRYIDLPSPARVVGAVLEHRGWHPGRTVERHLASVAIGAGVPRRRVGELLAEAGLEHVARRRTGELSLGTASRVGIVAAALADPTVYILDEPMNGLDPVSVRWLRAFLRGHADAGRTVLVSSHLIHELQSIADRIVVLDDGRLVADADTESLRGEGTVVRVRVRPDQLDVLRTVLLRAGGSVAPQPGGAVLVTGLCAAAIGELLATHALTAHELTPERATLEDAYLRLVCGPAAPRGSA</sequence>
<evidence type="ECO:0000256" key="4">
    <source>
        <dbReference type="ARBA" id="ARBA00022840"/>
    </source>
</evidence>
<dbReference type="GO" id="GO:0005524">
    <property type="term" value="F:ATP binding"/>
    <property type="evidence" value="ECO:0007669"/>
    <property type="project" value="UniProtKB-KW"/>
</dbReference>
<name>A0A4Y3WU20_9PSEU</name>
<comment type="caution">
    <text evidence="6">The sequence shown here is derived from an EMBL/GenBank/DDBJ whole genome shotgun (WGS) entry which is preliminary data.</text>
</comment>
<dbReference type="InterPro" id="IPR003593">
    <property type="entry name" value="AAA+_ATPase"/>
</dbReference>
<reference evidence="6 7" key="1">
    <citation type="submission" date="2019-06" db="EMBL/GenBank/DDBJ databases">
        <title>Whole genome shotgun sequence of Pseudonocardia hydrocarbonoxydans NBRC 14498.</title>
        <authorList>
            <person name="Hosoyama A."/>
            <person name="Uohara A."/>
            <person name="Ohji S."/>
            <person name="Ichikawa N."/>
        </authorList>
    </citation>
    <scope>NUCLEOTIDE SEQUENCE [LARGE SCALE GENOMIC DNA]</scope>
    <source>
        <strain evidence="6 7">NBRC 14498</strain>
    </source>
</reference>
<dbReference type="Pfam" id="PF00005">
    <property type="entry name" value="ABC_tran"/>
    <property type="match status" value="1"/>
</dbReference>
<keyword evidence="7" id="KW-1185">Reference proteome</keyword>
<keyword evidence="3" id="KW-0547">Nucleotide-binding</keyword>
<dbReference type="AlphaFoldDB" id="A0A4Y3WU20"/>
<dbReference type="InterPro" id="IPR027417">
    <property type="entry name" value="P-loop_NTPase"/>
</dbReference>
<dbReference type="SMART" id="SM00382">
    <property type="entry name" value="AAA"/>
    <property type="match status" value="1"/>
</dbReference>
<dbReference type="PANTHER" id="PTHR43335:SF4">
    <property type="entry name" value="ABC TRANSPORTER, ATP-BINDING PROTEIN"/>
    <property type="match status" value="1"/>
</dbReference>
<keyword evidence="2" id="KW-0813">Transport</keyword>
<gene>
    <name evidence="6" type="ORF">PHY01_43010</name>
</gene>
<dbReference type="InterPro" id="IPR003439">
    <property type="entry name" value="ABC_transporter-like_ATP-bd"/>
</dbReference>
<evidence type="ECO:0000313" key="6">
    <source>
        <dbReference type="EMBL" id="GEC22018.1"/>
    </source>
</evidence>
<dbReference type="GO" id="GO:0016887">
    <property type="term" value="F:ATP hydrolysis activity"/>
    <property type="evidence" value="ECO:0007669"/>
    <property type="project" value="InterPro"/>
</dbReference>
<evidence type="ECO:0000256" key="1">
    <source>
        <dbReference type="ARBA" id="ARBA00005417"/>
    </source>
</evidence>
<dbReference type="EMBL" id="BJNG01000038">
    <property type="protein sequence ID" value="GEC22018.1"/>
    <property type="molecule type" value="Genomic_DNA"/>
</dbReference>
<accession>A0A4Y3WU20</accession>
<organism evidence="6 7">
    <name type="scientific">Pseudonocardia hydrocarbonoxydans</name>
    <dbReference type="NCBI Taxonomy" id="76726"/>
    <lineage>
        <taxon>Bacteria</taxon>
        <taxon>Bacillati</taxon>
        <taxon>Actinomycetota</taxon>
        <taxon>Actinomycetes</taxon>
        <taxon>Pseudonocardiales</taxon>
        <taxon>Pseudonocardiaceae</taxon>
        <taxon>Pseudonocardia</taxon>
    </lineage>
</organism>
<keyword evidence="4 6" id="KW-0067">ATP-binding</keyword>
<evidence type="ECO:0000256" key="2">
    <source>
        <dbReference type="ARBA" id="ARBA00022448"/>
    </source>
</evidence>
<proteinExistence type="inferred from homology"/>
<dbReference type="PROSITE" id="PS50893">
    <property type="entry name" value="ABC_TRANSPORTER_2"/>
    <property type="match status" value="1"/>
</dbReference>
<evidence type="ECO:0000256" key="3">
    <source>
        <dbReference type="ARBA" id="ARBA00022741"/>
    </source>
</evidence>
<evidence type="ECO:0000313" key="7">
    <source>
        <dbReference type="Proteomes" id="UP000320338"/>
    </source>
</evidence>